<accession>A0A7S4CV15</accession>
<organism evidence="1">
    <name type="scientific">Eutreptiella gymnastica</name>
    <dbReference type="NCBI Taxonomy" id="73025"/>
    <lineage>
        <taxon>Eukaryota</taxon>
        <taxon>Discoba</taxon>
        <taxon>Euglenozoa</taxon>
        <taxon>Euglenida</taxon>
        <taxon>Spirocuta</taxon>
        <taxon>Euglenophyceae</taxon>
        <taxon>Eutreptiales</taxon>
        <taxon>Eutreptiaceae</taxon>
        <taxon>Eutreptiella</taxon>
    </lineage>
</organism>
<sequence length="118" mass="12835">MLSFCGILPLVFCLEHSNAPGHQGYVGDENIFHDPRLDGVLLVNGTHGFDGVPGCVGIHQRLTLTQPPHLPRNNCPGEDRGVGDGPCMWRYHHPAVTGSVHHLLLLLLHTPSLQRASP</sequence>
<reference evidence="1" key="1">
    <citation type="submission" date="2021-01" db="EMBL/GenBank/DDBJ databases">
        <authorList>
            <person name="Corre E."/>
            <person name="Pelletier E."/>
            <person name="Niang G."/>
            <person name="Scheremetjew M."/>
            <person name="Finn R."/>
            <person name="Kale V."/>
            <person name="Holt S."/>
            <person name="Cochrane G."/>
            <person name="Meng A."/>
            <person name="Brown T."/>
            <person name="Cohen L."/>
        </authorList>
    </citation>
    <scope>NUCLEOTIDE SEQUENCE</scope>
    <source>
        <strain evidence="1">CCMP1594</strain>
    </source>
</reference>
<proteinExistence type="predicted"/>
<dbReference type="AlphaFoldDB" id="A0A7S4CV15"/>
<gene>
    <name evidence="1" type="ORF">EGYM00163_LOCUS18293</name>
</gene>
<protein>
    <submittedName>
        <fullName evidence="1">Uncharacterized protein</fullName>
    </submittedName>
</protein>
<name>A0A7S4CV15_9EUGL</name>
<dbReference type="EMBL" id="HBJA01051589">
    <property type="protein sequence ID" value="CAE0807165.1"/>
    <property type="molecule type" value="Transcribed_RNA"/>
</dbReference>
<evidence type="ECO:0000313" key="1">
    <source>
        <dbReference type="EMBL" id="CAE0807165.1"/>
    </source>
</evidence>